<evidence type="ECO:0000313" key="2">
    <source>
        <dbReference type="Proteomes" id="UP000824890"/>
    </source>
</evidence>
<keyword evidence="2" id="KW-1185">Reference proteome</keyword>
<reference evidence="1 2" key="1">
    <citation type="submission" date="2021-05" db="EMBL/GenBank/DDBJ databases">
        <title>Genome Assembly of Synthetic Allotetraploid Brassica napus Reveals Homoeologous Exchanges between Subgenomes.</title>
        <authorList>
            <person name="Davis J.T."/>
        </authorList>
    </citation>
    <scope>NUCLEOTIDE SEQUENCE [LARGE SCALE GENOMIC DNA]</scope>
    <source>
        <strain evidence="2">cv. Da-Ae</strain>
        <tissue evidence="1">Seedling</tissue>
    </source>
</reference>
<evidence type="ECO:0000313" key="1">
    <source>
        <dbReference type="EMBL" id="KAH0898807.1"/>
    </source>
</evidence>
<accession>A0ABQ8B2T4</accession>
<name>A0ABQ8B2T4_BRANA</name>
<proteinExistence type="predicted"/>
<sequence length="88" mass="10149">REHVFSGFFYSHLFQMSRGPALLDVALAFSWAPLQEAERQCSRPLGRYFQDLLVRLLQLLHFVKVVNPVGRSCALFEDLLSFSYVAEL</sequence>
<dbReference type="Proteomes" id="UP000824890">
    <property type="component" value="Unassembled WGS sequence"/>
</dbReference>
<protein>
    <submittedName>
        <fullName evidence="1">Uncharacterized protein</fullName>
    </submittedName>
</protein>
<feature type="non-terminal residue" evidence="1">
    <location>
        <position position="1"/>
    </location>
</feature>
<comment type="caution">
    <text evidence="1">The sequence shown here is derived from an EMBL/GenBank/DDBJ whole genome shotgun (WGS) entry which is preliminary data.</text>
</comment>
<organism evidence="1 2">
    <name type="scientific">Brassica napus</name>
    <name type="common">Rape</name>
    <dbReference type="NCBI Taxonomy" id="3708"/>
    <lineage>
        <taxon>Eukaryota</taxon>
        <taxon>Viridiplantae</taxon>
        <taxon>Streptophyta</taxon>
        <taxon>Embryophyta</taxon>
        <taxon>Tracheophyta</taxon>
        <taxon>Spermatophyta</taxon>
        <taxon>Magnoliopsida</taxon>
        <taxon>eudicotyledons</taxon>
        <taxon>Gunneridae</taxon>
        <taxon>Pentapetalae</taxon>
        <taxon>rosids</taxon>
        <taxon>malvids</taxon>
        <taxon>Brassicales</taxon>
        <taxon>Brassicaceae</taxon>
        <taxon>Brassiceae</taxon>
        <taxon>Brassica</taxon>
    </lineage>
</organism>
<dbReference type="EMBL" id="JAGKQM010000012">
    <property type="protein sequence ID" value="KAH0898807.1"/>
    <property type="molecule type" value="Genomic_DNA"/>
</dbReference>
<gene>
    <name evidence="1" type="ORF">HID58_048375</name>
</gene>